<dbReference type="Gene3D" id="3.20.20.30">
    <property type="entry name" value="Luciferase-like domain"/>
    <property type="match status" value="1"/>
</dbReference>
<evidence type="ECO:0000313" key="7">
    <source>
        <dbReference type="EMBL" id="QMT01253.1"/>
    </source>
</evidence>
<keyword evidence="2" id="KW-0288">FMN</keyword>
<reference evidence="8" key="1">
    <citation type="submission" date="2020-07" db="EMBL/GenBank/DDBJ databases">
        <title>novel species isolated from the respiratory tract of Marmot.</title>
        <authorList>
            <person name="Zhang G."/>
        </authorList>
    </citation>
    <scope>NUCLEOTIDE SEQUENCE [LARGE SCALE GENOMIC DNA]</scope>
    <source>
        <strain evidence="8">686</strain>
    </source>
</reference>
<dbReference type="PANTHER" id="PTHR42847:SF4">
    <property type="entry name" value="ALKANESULFONATE MONOOXYGENASE-RELATED"/>
    <property type="match status" value="1"/>
</dbReference>
<dbReference type="InterPro" id="IPR011251">
    <property type="entry name" value="Luciferase-like_dom"/>
</dbReference>
<dbReference type="SUPFAM" id="SSF51679">
    <property type="entry name" value="Bacterial luciferase-like"/>
    <property type="match status" value="1"/>
</dbReference>
<evidence type="ECO:0000259" key="6">
    <source>
        <dbReference type="Pfam" id="PF00296"/>
    </source>
</evidence>
<evidence type="ECO:0000256" key="4">
    <source>
        <dbReference type="ARBA" id="ARBA00023033"/>
    </source>
</evidence>
<dbReference type="RefSeq" id="WP_219850050.1">
    <property type="nucleotide sequence ID" value="NZ_CP059491.1"/>
</dbReference>
<accession>A0A7D7RPR0</accession>
<protein>
    <submittedName>
        <fullName evidence="7">LLM class flavin-dependent oxidoreductase</fullName>
    </submittedName>
</protein>
<name>A0A7D7RPR0_9ACTN</name>
<keyword evidence="3" id="KW-0560">Oxidoreductase</keyword>
<keyword evidence="4" id="KW-0503">Monooxygenase</keyword>
<dbReference type="InterPro" id="IPR050172">
    <property type="entry name" value="SsuD_RutA_monooxygenase"/>
</dbReference>
<dbReference type="PANTHER" id="PTHR42847">
    <property type="entry name" value="ALKANESULFONATE MONOOXYGENASE"/>
    <property type="match status" value="1"/>
</dbReference>
<dbReference type="GO" id="GO:0016705">
    <property type="term" value="F:oxidoreductase activity, acting on paired donors, with incorporation or reduction of molecular oxygen"/>
    <property type="evidence" value="ECO:0007669"/>
    <property type="project" value="InterPro"/>
</dbReference>
<feature type="domain" description="Luciferase-like" evidence="6">
    <location>
        <begin position="35"/>
        <end position="360"/>
    </location>
</feature>
<gene>
    <name evidence="7" type="ORF">H1R19_20810</name>
</gene>
<dbReference type="GO" id="GO:0004497">
    <property type="term" value="F:monooxygenase activity"/>
    <property type="evidence" value="ECO:0007669"/>
    <property type="project" value="UniProtKB-KW"/>
</dbReference>
<dbReference type="Pfam" id="PF00296">
    <property type="entry name" value="Bac_luciferase"/>
    <property type="match status" value="1"/>
</dbReference>
<dbReference type="AlphaFoldDB" id="A0A7D7RPR0"/>
<organism evidence="7 8">
    <name type="scientific">Gordonia jinghuaiqii</name>
    <dbReference type="NCBI Taxonomy" id="2758710"/>
    <lineage>
        <taxon>Bacteria</taxon>
        <taxon>Bacillati</taxon>
        <taxon>Actinomycetota</taxon>
        <taxon>Actinomycetes</taxon>
        <taxon>Mycobacteriales</taxon>
        <taxon>Gordoniaceae</taxon>
        <taxon>Gordonia</taxon>
    </lineage>
</organism>
<evidence type="ECO:0000256" key="5">
    <source>
        <dbReference type="SAM" id="MobiDB-lite"/>
    </source>
</evidence>
<dbReference type="KEGG" id="gji:H1R19_20810"/>
<evidence type="ECO:0000256" key="2">
    <source>
        <dbReference type="ARBA" id="ARBA00022643"/>
    </source>
</evidence>
<sequence>MTSSTDAVGALHRPPSPLEDPTSPLSRIAQQPLMLGLFLPTQTGGFSQSTYPRDTRWDFKYNRDLTLAAESHGLDFVFGLQQWVKKGGFGGETNYRENFLDPFISTVALAPLTSRIVTISTVHVLYGSWHPLHLARFAATADHIADGRFGLNIVTGYDAREPLMFGMDRIEHDERYARADEFASIMEDLWAGEEDLTHHGRWYDLESAYVSPRPGFGRPIMVSASASAAGFEYAAKHSDIVFTSSRSGAPYADAMKSIPDITKEIDAAFDRTGHRHKTIVFPMVICKETREEAYAYRDAITGAADTASIVNYDARHRAGDAQGWPEHVPADRVLGGHVQIIGSPTDVADQLEGLHSAGVDGVQLGFYDYGPELEFFTEAVLPILRSRGLRVPDPVVGDAALHDSREAATVR</sequence>
<keyword evidence="8" id="KW-1185">Reference proteome</keyword>
<dbReference type="InterPro" id="IPR036661">
    <property type="entry name" value="Luciferase-like_sf"/>
</dbReference>
<feature type="region of interest" description="Disordered" evidence="5">
    <location>
        <begin position="1"/>
        <end position="24"/>
    </location>
</feature>
<evidence type="ECO:0000256" key="3">
    <source>
        <dbReference type="ARBA" id="ARBA00023002"/>
    </source>
</evidence>
<dbReference type="Proteomes" id="UP000515663">
    <property type="component" value="Chromosome"/>
</dbReference>
<dbReference type="EMBL" id="CP059491">
    <property type="protein sequence ID" value="QMT01253.1"/>
    <property type="molecule type" value="Genomic_DNA"/>
</dbReference>
<evidence type="ECO:0000256" key="1">
    <source>
        <dbReference type="ARBA" id="ARBA00022630"/>
    </source>
</evidence>
<proteinExistence type="predicted"/>
<evidence type="ECO:0000313" key="8">
    <source>
        <dbReference type="Proteomes" id="UP000515663"/>
    </source>
</evidence>
<dbReference type="CDD" id="cd01094">
    <property type="entry name" value="Alkanesulfonate_monoxygenase"/>
    <property type="match status" value="1"/>
</dbReference>
<keyword evidence="1" id="KW-0285">Flavoprotein</keyword>